<dbReference type="InterPro" id="IPR023997">
    <property type="entry name" value="TonB-dep_OMP_SusC/RagA_CS"/>
</dbReference>
<feature type="domain" description="Secretin/TonB short N-terminal" evidence="8">
    <location>
        <begin position="73"/>
        <end position="122"/>
    </location>
</feature>
<keyword evidence="2 7" id="KW-0813">Transport</keyword>
<dbReference type="RefSeq" id="WP_002995560.1">
    <property type="nucleotide sequence ID" value="NZ_GL379770.1"/>
</dbReference>
<keyword evidence="5 7" id="KW-0472">Membrane</keyword>
<dbReference type="InterPro" id="IPR008969">
    <property type="entry name" value="CarboxyPept-like_regulatory"/>
</dbReference>
<protein>
    <submittedName>
        <fullName evidence="10">Septum site-determining protein MinC</fullName>
    </submittedName>
</protein>
<proteinExistence type="inferred from homology"/>
<dbReference type="SUPFAM" id="SSF49464">
    <property type="entry name" value="Carboxypeptidase regulatory domain-like"/>
    <property type="match status" value="1"/>
</dbReference>
<dbReference type="AlphaFoldDB" id="D7VSF9"/>
<keyword evidence="4 7" id="KW-0812">Transmembrane</keyword>
<dbReference type="Pfam" id="PF07715">
    <property type="entry name" value="Plug"/>
    <property type="match status" value="1"/>
</dbReference>
<evidence type="ECO:0000256" key="5">
    <source>
        <dbReference type="ARBA" id="ARBA00023136"/>
    </source>
</evidence>
<evidence type="ECO:0000259" key="9">
    <source>
        <dbReference type="Pfam" id="PF07715"/>
    </source>
</evidence>
<evidence type="ECO:0000256" key="3">
    <source>
        <dbReference type="ARBA" id="ARBA00022452"/>
    </source>
</evidence>
<sequence length="1163" mass="127652">MRNPIFAQKGQYLNLSFTGTRFSGKKYLMSVIVVTSALQLTATASAQKISLKESNASLEKVVKSLKTKTGYDFFYVNSHLEGTKPVNINVKDGSIKETLNELVRNQPLTYEIKGSTVVLRRKEKAASTIASVKQSKSEVVTGIVKDENGKPLPNVVVRVKESNKVVQTDASGKFTIEVLSGQTLIIRHVSYQTKEITYTGDSHLEISLSAASNEISEVTVIGYGAIKSKNVTGAIAKVEAKDLNLSVASSFLQTLQGKAAGVQVIQETGQPGAGVKVQIRSNPSSANAGVLYVLDGVPINDNAGQPNMAGGIGSKYVSGGVDKSPLNFINPNDLESIQFLKDASAASIYGARAGAGVVLLTTKKGKNGKSALEYSGSYGIQNVDKMYEVFGTKEYMRQRNLLKEEVWYMKNGVGPYYGNKDASAVKDPFVPIYTQQQIDNAVDAQTATEAIIRRGYTQQHNISMSGGNDKTHYFASGNYFDQRGVLIGTDYKRYNGRINLEHQVSDKVNIGANIIVSNSLANNTVTNGQFENGGIITAAIYWSPDVPLRDDKGGYPISPYYGAIPNPLSYETVTDLTKSNRVLTNAYGEWKIMEGLKAKASFSYDQSNAKRSNYFPRTFLYGSQSNGAASIAQSESQSKLFEYTLNYDKNIGELHHLNAVAGYSFQKTNWEGFNAGNQNFLSDLVSYFNLFFGQSDKPVVGSYKSETTWASYFARAIYTYRDNITLQASVRRDGSSIFAKNKKWRYFPAVSAGWVLSDENWLKDATVVSFLKLRAGYGETGNSSFGSSAFEQYLSGVNGYFGPNNVSSGLIKTRDASPNLTWETAGEFNVGTDFALLNNRLSGSVDYFNKTIRNLIVFIPYSKGFIIEGVFGNAGKTRSTGYEISLESKNIREEDEGGFSWSSRINLSHYKNYWVERTDMALKSLKAYEIATGSNALYNPIYGFVADGFFTGKFGEAPAHMPGMLPGGVIIKDINGFDTNGKLTGQPDGKITDADKMLLGNAEPTLNFGLGNTFHYKGFDLNIYLSGLKQKRWSPVPGIRAGDGSMNGFGWNAMPTPEPVWSIFNTDGTMPTSLSDPSYGGYQGASTYWLIDATFLRARNITLGYSFPSNWISKQKVFSSLRVSFDVQNAFTITKYPVFDPELRMDNFYPMVRSYVFGLNASF</sequence>
<dbReference type="GeneID" id="95430886"/>
<keyword evidence="11" id="KW-1185">Reference proteome</keyword>
<dbReference type="PROSITE" id="PS52016">
    <property type="entry name" value="TONB_DEPENDENT_REC_3"/>
    <property type="match status" value="1"/>
</dbReference>
<keyword evidence="6 7" id="KW-0998">Cell outer membrane</keyword>
<feature type="domain" description="TonB-dependent receptor plug" evidence="9">
    <location>
        <begin position="229"/>
        <end position="357"/>
    </location>
</feature>
<dbReference type="InterPro" id="IPR037066">
    <property type="entry name" value="Plug_dom_sf"/>
</dbReference>
<gene>
    <name evidence="10" type="ORF">HMPREF0766_13913</name>
</gene>
<dbReference type="InterPro" id="IPR011662">
    <property type="entry name" value="Secretin/TonB_short_N"/>
</dbReference>
<dbReference type="NCBIfam" id="TIGR04056">
    <property type="entry name" value="OMP_RagA_SusC"/>
    <property type="match status" value="1"/>
</dbReference>
<dbReference type="Gene3D" id="2.40.170.20">
    <property type="entry name" value="TonB-dependent receptor, beta-barrel domain"/>
    <property type="match status" value="1"/>
</dbReference>
<comment type="subcellular location">
    <subcellularLocation>
        <location evidence="1 7">Cell outer membrane</location>
        <topology evidence="1 7">Multi-pass membrane protein</topology>
    </subcellularLocation>
</comment>
<dbReference type="Pfam" id="PF13715">
    <property type="entry name" value="CarbopepD_reg_2"/>
    <property type="match status" value="1"/>
</dbReference>
<evidence type="ECO:0000256" key="7">
    <source>
        <dbReference type="PROSITE-ProRule" id="PRU01360"/>
    </source>
</evidence>
<dbReference type="GO" id="GO:0009279">
    <property type="term" value="C:cell outer membrane"/>
    <property type="evidence" value="ECO:0007669"/>
    <property type="project" value="UniProtKB-SubCell"/>
</dbReference>
<evidence type="ECO:0000259" key="8">
    <source>
        <dbReference type="Pfam" id="PF07660"/>
    </source>
</evidence>
<evidence type="ECO:0000313" key="11">
    <source>
        <dbReference type="Proteomes" id="UP000006258"/>
    </source>
</evidence>
<accession>D7VSF9</accession>
<name>D7VSF9_SPHSI</name>
<dbReference type="HOGENOM" id="CLU_004317_0_2_10"/>
<dbReference type="STRING" id="525373.HMPREF0766_13913"/>
<dbReference type="NCBIfam" id="TIGR04057">
    <property type="entry name" value="SusC_RagA_signa"/>
    <property type="match status" value="1"/>
</dbReference>
<evidence type="ECO:0000256" key="6">
    <source>
        <dbReference type="ARBA" id="ARBA00023237"/>
    </source>
</evidence>
<evidence type="ECO:0000256" key="4">
    <source>
        <dbReference type="ARBA" id="ARBA00022692"/>
    </source>
</evidence>
<keyword evidence="3 7" id="KW-1134">Transmembrane beta strand</keyword>
<comment type="similarity">
    <text evidence="7">Belongs to the TonB-dependent receptor family.</text>
</comment>
<dbReference type="Proteomes" id="UP000006258">
    <property type="component" value="Unassembled WGS sequence"/>
</dbReference>
<dbReference type="Pfam" id="PF07660">
    <property type="entry name" value="STN"/>
    <property type="match status" value="1"/>
</dbReference>
<organism evidence="10 11">
    <name type="scientific">Sphingobacterium spiritivorum ATCC 33861</name>
    <dbReference type="NCBI Taxonomy" id="525373"/>
    <lineage>
        <taxon>Bacteria</taxon>
        <taxon>Pseudomonadati</taxon>
        <taxon>Bacteroidota</taxon>
        <taxon>Sphingobacteriia</taxon>
        <taxon>Sphingobacteriales</taxon>
        <taxon>Sphingobacteriaceae</taxon>
        <taxon>Sphingobacterium</taxon>
    </lineage>
</organism>
<dbReference type="Gene3D" id="2.60.40.1120">
    <property type="entry name" value="Carboxypeptidase-like, regulatory domain"/>
    <property type="match status" value="1"/>
</dbReference>
<dbReference type="InterPro" id="IPR036942">
    <property type="entry name" value="Beta-barrel_TonB_sf"/>
</dbReference>
<dbReference type="InterPro" id="IPR023996">
    <property type="entry name" value="TonB-dep_OMP_SusC/RagA"/>
</dbReference>
<dbReference type="Gene3D" id="2.170.130.10">
    <property type="entry name" value="TonB-dependent receptor, plug domain"/>
    <property type="match status" value="1"/>
</dbReference>
<reference evidence="10" key="1">
    <citation type="submission" date="2010-07" db="EMBL/GenBank/DDBJ databases">
        <authorList>
            <person name="Muzny D."/>
            <person name="Qin X."/>
            <person name="Buhay C."/>
            <person name="Dugan-Rocha S."/>
            <person name="Ding Y."/>
            <person name="Chen G."/>
            <person name="Hawes A."/>
            <person name="Holder M."/>
            <person name="Jhangiani S."/>
            <person name="Johnson A."/>
            <person name="Khan Z."/>
            <person name="Li Z."/>
            <person name="Liu W."/>
            <person name="Liu X."/>
            <person name="Perez L."/>
            <person name="Shen H."/>
            <person name="Wang Q."/>
            <person name="Watt J."/>
            <person name="Xi L."/>
            <person name="Xin Y."/>
            <person name="Zhou J."/>
            <person name="Deng J."/>
            <person name="Jiang H."/>
            <person name="Liu Y."/>
            <person name="Qu J."/>
            <person name="Song X.-Z."/>
            <person name="Zhang L."/>
            <person name="Villasana D."/>
            <person name="Johnson A."/>
            <person name="Liu J."/>
            <person name="Liyanage D."/>
            <person name="Lorensuhewa L."/>
            <person name="Robinson T."/>
            <person name="Song A."/>
            <person name="Song B.-B."/>
            <person name="Dinh H."/>
            <person name="Thornton R."/>
            <person name="Coyle M."/>
            <person name="Francisco L."/>
            <person name="Jackson L."/>
            <person name="Javaid M."/>
            <person name="Korchina V."/>
            <person name="Kovar C."/>
            <person name="Mata R."/>
            <person name="Mathew T."/>
            <person name="Ngo R."/>
            <person name="Nguyen L."/>
            <person name="Nguyen N."/>
            <person name="Okwuonu G."/>
            <person name="Ongeri F."/>
            <person name="Pham C."/>
            <person name="Simmons D."/>
            <person name="Wilczek-Boney K."/>
            <person name="Hale W."/>
            <person name="Jakkamsetti A."/>
            <person name="Pham P."/>
            <person name="Ruth R."/>
            <person name="San Lucas F."/>
            <person name="Warren J."/>
            <person name="Zhang J."/>
            <person name="Zhao Z."/>
            <person name="Zhou C."/>
            <person name="Zhu D."/>
            <person name="Lee S."/>
            <person name="Bess C."/>
            <person name="Blankenburg K."/>
            <person name="Forbes L."/>
            <person name="Fu Q."/>
            <person name="Gubbala S."/>
            <person name="Hirani K."/>
            <person name="Jayaseelan J.C."/>
            <person name="Lara F."/>
            <person name="Munidasa M."/>
            <person name="Palculict T."/>
            <person name="Patil S."/>
            <person name="Pu L.-L."/>
            <person name="Saada N."/>
            <person name="Tang L."/>
            <person name="Weissenberger G."/>
            <person name="Zhu Y."/>
            <person name="Hemphill L."/>
            <person name="Shang Y."/>
            <person name="Youmans B."/>
            <person name="Ayvaz T."/>
            <person name="Ross M."/>
            <person name="Santibanez J."/>
            <person name="Aqrawi P."/>
            <person name="Gross S."/>
            <person name="Joshi V."/>
            <person name="Fowler G."/>
            <person name="Nazareth L."/>
            <person name="Reid J."/>
            <person name="Worley K."/>
            <person name="Petrosino J."/>
            <person name="Highlander S."/>
            <person name="Gibbs R."/>
        </authorList>
    </citation>
    <scope>NUCLEOTIDE SEQUENCE [LARGE SCALE GENOMIC DNA]</scope>
    <source>
        <strain evidence="10">ATCC 33861</strain>
    </source>
</reference>
<dbReference type="OrthoDB" id="9768177at2"/>
<dbReference type="InterPro" id="IPR012910">
    <property type="entry name" value="Plug_dom"/>
</dbReference>
<comment type="caution">
    <text evidence="10">The sequence shown here is derived from an EMBL/GenBank/DDBJ whole genome shotgun (WGS) entry which is preliminary data.</text>
</comment>
<evidence type="ECO:0000256" key="2">
    <source>
        <dbReference type="ARBA" id="ARBA00022448"/>
    </source>
</evidence>
<evidence type="ECO:0000256" key="1">
    <source>
        <dbReference type="ARBA" id="ARBA00004571"/>
    </source>
</evidence>
<dbReference type="InterPro" id="IPR039426">
    <property type="entry name" value="TonB-dep_rcpt-like"/>
</dbReference>
<dbReference type="SUPFAM" id="SSF56935">
    <property type="entry name" value="Porins"/>
    <property type="match status" value="1"/>
</dbReference>
<evidence type="ECO:0000313" key="10">
    <source>
        <dbReference type="EMBL" id="EFK56710.1"/>
    </source>
</evidence>
<dbReference type="EMBL" id="ACHA02000012">
    <property type="protein sequence ID" value="EFK56710.1"/>
    <property type="molecule type" value="Genomic_DNA"/>
</dbReference>
<dbReference type="eggNOG" id="COG4771">
    <property type="taxonomic scope" value="Bacteria"/>
</dbReference>